<gene>
    <name evidence="2" type="ORF">LCOR_10468.1</name>
</gene>
<dbReference type="Pfam" id="PF08578">
    <property type="entry name" value="DUF1765"/>
    <property type="match status" value="1"/>
</dbReference>
<feature type="compositionally biased region" description="Low complexity" evidence="1">
    <location>
        <begin position="140"/>
        <end position="150"/>
    </location>
</feature>
<feature type="region of interest" description="Disordered" evidence="1">
    <location>
        <begin position="140"/>
        <end position="161"/>
    </location>
</feature>
<feature type="region of interest" description="Disordered" evidence="1">
    <location>
        <begin position="990"/>
        <end position="1081"/>
    </location>
</feature>
<dbReference type="STRING" id="1263082.A0A068SEI0"/>
<proteinExistence type="predicted"/>
<keyword evidence="3" id="KW-1185">Reference proteome</keyword>
<feature type="compositionally biased region" description="Polar residues" evidence="1">
    <location>
        <begin position="878"/>
        <end position="909"/>
    </location>
</feature>
<comment type="caution">
    <text evidence="2">The sequence shown here is derived from an EMBL/GenBank/DDBJ whole genome shotgun (WGS) entry which is preliminary data.</text>
</comment>
<feature type="compositionally biased region" description="Low complexity" evidence="1">
    <location>
        <begin position="990"/>
        <end position="1074"/>
    </location>
</feature>
<dbReference type="VEuPathDB" id="FungiDB:LCOR_10468.1"/>
<evidence type="ECO:0000313" key="2">
    <source>
        <dbReference type="EMBL" id="CDH59661.1"/>
    </source>
</evidence>
<protein>
    <recommendedName>
        <fullName evidence="4">DUF1765-domain-containing protein</fullName>
    </recommendedName>
</protein>
<reference evidence="2" key="1">
    <citation type="submission" date="2013-08" db="EMBL/GenBank/DDBJ databases">
        <title>Gene expansion shapes genome architecture in the human pathogen Lichtheimia corymbifera: an evolutionary genomics analysis in the ancient terrestrial Mucorales (Mucoromycotina).</title>
        <authorList>
            <person name="Schwartze V.U."/>
            <person name="Winter S."/>
            <person name="Shelest E."/>
            <person name="Marcet-Houben M."/>
            <person name="Horn F."/>
            <person name="Wehner S."/>
            <person name="Hoffmann K."/>
            <person name="Riege K."/>
            <person name="Sammeth M."/>
            <person name="Nowrousian M."/>
            <person name="Valiante V."/>
            <person name="Linde J."/>
            <person name="Jacobsen I.D."/>
            <person name="Marz M."/>
            <person name="Brakhage A.A."/>
            <person name="Gabaldon T."/>
            <person name="Bocker S."/>
            <person name="Voigt K."/>
        </authorList>
    </citation>
    <scope>NUCLEOTIDE SEQUENCE [LARGE SCALE GENOMIC DNA]</scope>
    <source>
        <strain evidence="2">FSU 9682</strain>
    </source>
</reference>
<dbReference type="Proteomes" id="UP000027586">
    <property type="component" value="Unassembled WGS sequence"/>
</dbReference>
<organism evidence="2 3">
    <name type="scientific">Lichtheimia corymbifera JMRC:FSU:9682</name>
    <dbReference type="NCBI Taxonomy" id="1263082"/>
    <lineage>
        <taxon>Eukaryota</taxon>
        <taxon>Fungi</taxon>
        <taxon>Fungi incertae sedis</taxon>
        <taxon>Mucoromycota</taxon>
        <taxon>Mucoromycotina</taxon>
        <taxon>Mucoromycetes</taxon>
        <taxon>Mucorales</taxon>
        <taxon>Lichtheimiaceae</taxon>
        <taxon>Lichtheimia</taxon>
    </lineage>
</organism>
<feature type="compositionally biased region" description="Polar residues" evidence="1">
    <location>
        <begin position="920"/>
        <end position="931"/>
    </location>
</feature>
<dbReference type="AlphaFoldDB" id="A0A068SEI0"/>
<dbReference type="EMBL" id="CBTN010000073">
    <property type="protein sequence ID" value="CDH59661.1"/>
    <property type="molecule type" value="Genomic_DNA"/>
</dbReference>
<name>A0A068SEI0_9FUNG</name>
<feature type="region of interest" description="Disordered" evidence="1">
    <location>
        <begin position="878"/>
        <end position="962"/>
    </location>
</feature>
<accession>A0A068SEI0</accession>
<dbReference type="PANTHER" id="PTHR37988:SF1">
    <property type="entry name" value="UPF0592 MEMBRANE PROTEIN C7D4.03C"/>
    <property type="match status" value="1"/>
</dbReference>
<feature type="region of interest" description="Disordered" evidence="1">
    <location>
        <begin position="1"/>
        <end position="26"/>
    </location>
</feature>
<sequence length="1178" mass="131754">MKRLLANNDKESSLSSHCNNKQSSNANITTSTTTTAAITAIGSNSAKVSRYYAANVVDAPAPCSFPSSFPCCSSTSPLPMSTASHCWNSAESLTNTHTSSVVDNNPDYSSLRKAFTKFQNKPKQRHTILKQHVIPWLQKSDASPSSSSWSTGTGEKRGGHHIKSTMTFTNDTAMDQQSNNNSKMFANNQGFWSQKANVIISGAQQHLAKEHRDDVSTGRIMLLRWWRVLMNNIPHVPHTERPIYLECIIDIMASLLCMLGLLINKNADKTTANDYNRWCSSSNCSNNNNNNHHVGSSGGGAAAYEEYRHLLIGTLRYAISKLNQKAIYANMVAFSSKVLAMCFFKIPCVAAILLHALRVRPQTIRRVRSEMGHSMDGCTMHMRESLLPVFGCHLHALMTADPRCYTDVIQKSCTCKDPPVPLSGNWIRRWQSDDSDLFFFFYRHYHATLGSMLVRAYPSVSTQELHRRNMFLASSPGYVYFASYFADKVNSLLKRQLHQVTTVLHQQCPSSTTTLATGMQLQQQQPSTSVWNPTTTAATVNERLANPVTSTMDITRNDLQQQQQQSVATATGQQQQQQQQMAVGGKPRALEMATRKYAECMVWCATRSHGVFHDMLNVWIRSIIKRVSLTATEAVFCLLDFMDIVLAGLEKAKQCKEKSIMSSSPSPVDVPFILHTIHILLAKSDHTVNLLRALSFVYSHFAFLTSRAVLLDMLCSRILLEPYIFEKLLLHWSRNVRHFFWRCLFWRVGRVWSHREVKWPQHPDIQRGKETCDGLSCFQSWCEDKTDPIPCYEALVECIQGHENKAYERCALEVHILLESMLASLSEQHSNDVVHPESCQLEPYPMPRFTSMLTRLVTESAATTASRRSVRNHLIAPQPSQSMTMPTNTKADTTNGSNNKTRGQRQRGSSILRRTLFPRINNNTRDGNSNRLFPFLSTSDDKKTKHHQQPSIKVVDSRGDNNSVDEWISSANEALSSSPCIEVYTVSSYHSASSSEDGTPTTTTANTTGNNSTATITLSNASTPSIVSEPSVSSSSSSSLSSSSSSKSSSIQQCSSDVVTPSSSSPSSKLLLPLSSPPPQQRLSILETLGSTSSPNNSNTRHHHQQQDLLLERLSIARQWKYSSRHHIYASKSIVEMNGIMEEYTAWKKSRSVTHDEKKLVSYAPNLCLDWPKSWNMP</sequence>
<evidence type="ECO:0000313" key="3">
    <source>
        <dbReference type="Proteomes" id="UP000027586"/>
    </source>
</evidence>
<feature type="compositionally biased region" description="Polar residues" evidence="1">
    <location>
        <begin position="13"/>
        <end position="22"/>
    </location>
</feature>
<dbReference type="OrthoDB" id="296767at2759"/>
<dbReference type="PANTHER" id="PTHR37988">
    <property type="entry name" value="UPF0592 MEMBRANE PROTEIN C7D4.03C"/>
    <property type="match status" value="1"/>
</dbReference>
<evidence type="ECO:0008006" key="4">
    <source>
        <dbReference type="Google" id="ProtNLM"/>
    </source>
</evidence>
<evidence type="ECO:0000256" key="1">
    <source>
        <dbReference type="SAM" id="MobiDB-lite"/>
    </source>
</evidence>
<dbReference type="InterPro" id="IPR013887">
    <property type="entry name" value="UPF0592"/>
</dbReference>